<dbReference type="Proteomes" id="UP000281028">
    <property type="component" value="Unassembled WGS sequence"/>
</dbReference>
<accession>A0A9Q5DBB6</accession>
<evidence type="ECO:0008006" key="4">
    <source>
        <dbReference type="Google" id="ProtNLM"/>
    </source>
</evidence>
<name>A0A9Q5DBB6_9BACT</name>
<proteinExistence type="predicted"/>
<dbReference type="EMBL" id="RIAR02000001">
    <property type="protein sequence ID" value="NSL88172.1"/>
    <property type="molecule type" value="Genomic_DNA"/>
</dbReference>
<sequence length="654" mass="73706">MKRFICSIIAAALTPLFAAAQINTYFPDTWKDKPQPETVGPQQAPYFITDYKIVRDFNTSARDKADAVSHYRSVYKKVHINTQAGADSLTQLVLTLETDEALRGFRIRVIAPDGSSSNLTDQTRTLKLNDGRQAIVVNGFRTQAGFDLEYELSLKVQYNYAGSEITQSAIATAAADFMLVAPKDLRFRFSSVNGAPAVQDSISGNSRIHRLHSTQIPALLPNDLFYYLPQLQRVDFSMESAISGRDTTRLTWQRFAEENYIPFVAVSKAEFKQLEKELDRWPFLKQRRQESQLIYLIEQYIKSNYKLVSPAEFFEQPDLTTIIRRKQTDNVGMVRLMNAVYYMLGIPVNILFTSTRDTVPLNENLVNQAAAKNVLLYFPTQQQALAPTEMTTRYPCYPALWTSIPALRCRDTLIGTENKVLTSFITTPVPPYTLSSSTLEATLADVTNPVWQVTQSYGGYAATNIKSAFGKATTEELRSGIFNALLPFAPGMRKPVSVQAQNETFTPAPLDKPVVITSTLQTPSTVVQDGNTITIETGPLLTGKQDYQLEMPDNPYPVEIAFPYYQERRLHIDLPAGYTLANKADFTVDISRTEGAKPVMGLKMRSEQENNRLHIYTIEWYSQPVFTGAAKETFGQMLEQLKRSKQLRLVLKKQ</sequence>
<protein>
    <recommendedName>
        <fullName evidence="4">DUF3857 domain-containing protein</fullName>
    </recommendedName>
</protein>
<keyword evidence="3" id="KW-1185">Reference proteome</keyword>
<dbReference type="Gene3D" id="2.60.40.3140">
    <property type="match status" value="1"/>
</dbReference>
<dbReference type="OrthoDB" id="1153981at2"/>
<comment type="caution">
    <text evidence="2">The sequence shown here is derived from an EMBL/GenBank/DDBJ whole genome shotgun (WGS) entry which is preliminary data.</text>
</comment>
<feature type="chain" id="PRO_5040469246" description="DUF3857 domain-containing protein" evidence="1">
    <location>
        <begin position="21"/>
        <end position="654"/>
    </location>
</feature>
<gene>
    <name evidence="2" type="ORF">ECE50_015105</name>
</gene>
<organism evidence="2 3">
    <name type="scientific">Chitinophaga solisilvae</name>
    <dbReference type="NCBI Taxonomy" id="1233460"/>
    <lineage>
        <taxon>Bacteria</taxon>
        <taxon>Pseudomonadati</taxon>
        <taxon>Bacteroidota</taxon>
        <taxon>Chitinophagia</taxon>
        <taxon>Chitinophagales</taxon>
        <taxon>Chitinophagaceae</taxon>
        <taxon>Chitinophaga</taxon>
    </lineage>
</organism>
<evidence type="ECO:0000313" key="3">
    <source>
        <dbReference type="Proteomes" id="UP000281028"/>
    </source>
</evidence>
<evidence type="ECO:0000313" key="2">
    <source>
        <dbReference type="EMBL" id="NSL88172.1"/>
    </source>
</evidence>
<keyword evidence="1" id="KW-0732">Signal</keyword>
<evidence type="ECO:0000256" key="1">
    <source>
        <dbReference type="SAM" id="SignalP"/>
    </source>
</evidence>
<reference evidence="2" key="1">
    <citation type="submission" date="2020-05" db="EMBL/GenBank/DDBJ databases">
        <title>Chitinophaga laudate sp. nov., isolated from a tropical peat swamp.</title>
        <authorList>
            <person name="Goh C.B.S."/>
            <person name="Lee M.S."/>
            <person name="Parimannan S."/>
            <person name="Pasbakhsh P."/>
            <person name="Yule C.M."/>
            <person name="Rajandas H."/>
            <person name="Loke S."/>
            <person name="Croft L."/>
            <person name="Tan J.B.L."/>
        </authorList>
    </citation>
    <scope>NUCLEOTIDE SEQUENCE</scope>
    <source>
        <strain evidence="2">Mgbs1</strain>
    </source>
</reference>
<feature type="signal peptide" evidence="1">
    <location>
        <begin position="1"/>
        <end position="20"/>
    </location>
</feature>
<dbReference type="AlphaFoldDB" id="A0A9Q5DBB6"/>